<organism evidence="2 3">
    <name type="scientific">Thermoanaerobaculum aquaticum</name>
    <dbReference type="NCBI Taxonomy" id="1312852"/>
    <lineage>
        <taxon>Bacteria</taxon>
        <taxon>Pseudomonadati</taxon>
        <taxon>Acidobacteriota</taxon>
        <taxon>Thermoanaerobaculia</taxon>
        <taxon>Thermoanaerobaculales</taxon>
        <taxon>Thermoanaerobaculaceae</taxon>
        <taxon>Thermoanaerobaculum</taxon>
    </lineage>
</organism>
<comment type="caution">
    <text evidence="2">The sequence shown here is derived from an EMBL/GenBank/DDBJ whole genome shotgun (WGS) entry which is preliminary data.</text>
</comment>
<reference evidence="2 3" key="1">
    <citation type="submission" date="2014-04" db="EMBL/GenBank/DDBJ databases">
        <title>The Genome Sequence of Thermoanaerobaculum aquaticum MP-01, The First Cultivated Group 23 Acidobacterium.</title>
        <authorList>
            <person name="Stamps B.W."/>
            <person name="Losey N.A."/>
            <person name="Lawson P.A."/>
            <person name="Stevenson B.S."/>
        </authorList>
    </citation>
    <scope>NUCLEOTIDE SEQUENCE [LARGE SCALE GENOMIC DNA]</scope>
    <source>
        <strain evidence="2 3">MP-01</strain>
    </source>
</reference>
<accession>A0A062XUR1</accession>
<gene>
    <name evidence="2" type="ORF">EG19_07625</name>
</gene>
<dbReference type="OrthoDB" id="179046at2"/>
<proteinExistence type="predicted"/>
<dbReference type="STRING" id="1312852.EG19_07625"/>
<feature type="domain" description="DUF4340" evidence="1">
    <location>
        <begin position="70"/>
        <end position="237"/>
    </location>
</feature>
<sequence length="442" mass="48734">MRLGRLIALALVVFGLFAFIWFYERKQPTTEELQERQGKLFPTMETEKVQTLVLHNAHGEFEFKKEGDSWQLTRPVKDQANQGAVSGLLSQLANLKAERTLPRSEVKLADYGLEKPERWVRAADAAGHTFKVSFGSELPLGNTAAALTDGSQVFLVSKWILSDLDKDLAGWRSNELLGFFTSDVNALTVVGPSGRWAAARAGNGWQLTEPFADLAEREEVEGVLADLSGARIKEFLDQGFDLKALGLEAPRFTVTLVRKEGSPLTLAFGQERDKEGARQVACRRGERVFWVEASATSHLVKEPAAFRSGKLLQFSTWQVDKLELERGQEKATLERKEGVWRSNQGEVDSGPVFSRLNTLSELKVLAFDQVEPSGEPLGRVHLVGQEGLDVTASFYPGSKPEEVLAVVKGRPKALAVDKAKVEEVLSGLKELAKPKPTPTPAK</sequence>
<protein>
    <recommendedName>
        <fullName evidence="1">DUF4340 domain-containing protein</fullName>
    </recommendedName>
</protein>
<keyword evidence="3" id="KW-1185">Reference proteome</keyword>
<dbReference type="Proteomes" id="UP000027284">
    <property type="component" value="Unassembled WGS sequence"/>
</dbReference>
<evidence type="ECO:0000313" key="3">
    <source>
        <dbReference type="Proteomes" id="UP000027284"/>
    </source>
</evidence>
<evidence type="ECO:0000259" key="1">
    <source>
        <dbReference type="Pfam" id="PF14238"/>
    </source>
</evidence>
<dbReference type="InterPro" id="IPR025641">
    <property type="entry name" value="DUF4340"/>
</dbReference>
<evidence type="ECO:0000313" key="2">
    <source>
        <dbReference type="EMBL" id="KDA53119.1"/>
    </source>
</evidence>
<dbReference type="EMBL" id="JMFG01000030">
    <property type="protein sequence ID" value="KDA53119.1"/>
    <property type="molecule type" value="Genomic_DNA"/>
</dbReference>
<dbReference type="Pfam" id="PF14238">
    <property type="entry name" value="DUF4340"/>
    <property type="match status" value="1"/>
</dbReference>
<name>A0A062XUR1_9BACT</name>
<dbReference type="AlphaFoldDB" id="A0A062XUR1"/>
<dbReference type="RefSeq" id="WP_038050196.1">
    <property type="nucleotide sequence ID" value="NZ_JMFG01000030.1"/>
</dbReference>